<keyword evidence="2" id="KW-0238">DNA-binding</keyword>
<dbReference type="PANTHER" id="PTHR38600">
    <property type="entry name" value="TRANSCRIPTIONAL REGULATORY PROTEIN"/>
    <property type="match status" value="1"/>
</dbReference>
<feature type="domain" description="HTH arsR-type" evidence="1">
    <location>
        <begin position="1"/>
        <end position="92"/>
    </location>
</feature>
<dbReference type="PROSITE" id="PS50987">
    <property type="entry name" value="HTH_ARSR_2"/>
    <property type="match status" value="1"/>
</dbReference>
<dbReference type="PRINTS" id="PR00778">
    <property type="entry name" value="HTHARSR"/>
</dbReference>
<sequence>MAVDQLSEVFSALADPTRRAILRRLTDGDATVAELAAPFSVSQPAISRHLKVLEQAGLISRSRRATARLSHLEAEPLREAVGWLMDYRAYWSASYDRLDGLLDELKDES</sequence>
<protein>
    <submittedName>
        <fullName evidence="2">DNA-binding transcriptional ArsR family regulator</fullName>
    </submittedName>
</protein>
<dbReference type="SMART" id="SM00418">
    <property type="entry name" value="HTH_ARSR"/>
    <property type="match status" value="1"/>
</dbReference>
<evidence type="ECO:0000313" key="3">
    <source>
        <dbReference type="Proteomes" id="UP000295818"/>
    </source>
</evidence>
<accession>A0ABY2BLF1</accession>
<keyword evidence="3" id="KW-1185">Reference proteome</keyword>
<comment type="caution">
    <text evidence="2">The sequence shown here is derived from an EMBL/GenBank/DDBJ whole genome shotgun (WGS) entry which is preliminary data.</text>
</comment>
<dbReference type="Proteomes" id="UP000295818">
    <property type="component" value="Unassembled WGS sequence"/>
</dbReference>
<dbReference type="PANTHER" id="PTHR38600:SF2">
    <property type="entry name" value="SLL0088 PROTEIN"/>
    <property type="match status" value="1"/>
</dbReference>
<dbReference type="InterPro" id="IPR036388">
    <property type="entry name" value="WH-like_DNA-bd_sf"/>
</dbReference>
<evidence type="ECO:0000259" key="1">
    <source>
        <dbReference type="PROSITE" id="PS50987"/>
    </source>
</evidence>
<gene>
    <name evidence="2" type="ORF">EV644_105260</name>
</gene>
<name>A0ABY2BLF1_9ACTN</name>
<dbReference type="SUPFAM" id="SSF46785">
    <property type="entry name" value="Winged helix' DNA-binding domain"/>
    <property type="match status" value="1"/>
</dbReference>
<dbReference type="InterPro" id="IPR001845">
    <property type="entry name" value="HTH_ArsR_DNA-bd_dom"/>
</dbReference>
<dbReference type="Gene3D" id="1.10.10.10">
    <property type="entry name" value="Winged helix-like DNA-binding domain superfamily/Winged helix DNA-binding domain"/>
    <property type="match status" value="1"/>
</dbReference>
<organism evidence="2 3">
    <name type="scientific">Kribbella orskensis</name>
    <dbReference type="NCBI Taxonomy" id="2512216"/>
    <lineage>
        <taxon>Bacteria</taxon>
        <taxon>Bacillati</taxon>
        <taxon>Actinomycetota</taxon>
        <taxon>Actinomycetes</taxon>
        <taxon>Propionibacteriales</taxon>
        <taxon>Kribbellaceae</taxon>
        <taxon>Kribbella</taxon>
    </lineage>
</organism>
<dbReference type="Pfam" id="PF12840">
    <property type="entry name" value="HTH_20"/>
    <property type="match status" value="1"/>
</dbReference>
<evidence type="ECO:0000313" key="2">
    <source>
        <dbReference type="EMBL" id="TCO24227.1"/>
    </source>
</evidence>
<dbReference type="NCBIfam" id="NF033788">
    <property type="entry name" value="HTH_metalloreg"/>
    <property type="match status" value="1"/>
</dbReference>
<dbReference type="InterPro" id="IPR011991">
    <property type="entry name" value="ArsR-like_HTH"/>
</dbReference>
<dbReference type="RefSeq" id="WP_132189171.1">
    <property type="nucleotide sequence ID" value="NZ_SLWM01000005.1"/>
</dbReference>
<dbReference type="EMBL" id="SLWM01000005">
    <property type="protein sequence ID" value="TCO24227.1"/>
    <property type="molecule type" value="Genomic_DNA"/>
</dbReference>
<dbReference type="InterPro" id="IPR036390">
    <property type="entry name" value="WH_DNA-bd_sf"/>
</dbReference>
<proteinExistence type="predicted"/>
<reference evidence="2 3" key="1">
    <citation type="journal article" date="2015" name="Stand. Genomic Sci.">
        <title>Genomic Encyclopedia of Bacterial and Archaeal Type Strains, Phase III: the genomes of soil and plant-associated and newly described type strains.</title>
        <authorList>
            <person name="Whitman W.B."/>
            <person name="Woyke T."/>
            <person name="Klenk H.P."/>
            <person name="Zhou Y."/>
            <person name="Lilburn T.G."/>
            <person name="Beck B.J."/>
            <person name="De Vos P."/>
            <person name="Vandamme P."/>
            <person name="Eisen J.A."/>
            <person name="Garrity G."/>
            <person name="Hugenholtz P."/>
            <person name="Kyrpides N.C."/>
        </authorList>
    </citation>
    <scope>NUCLEOTIDE SEQUENCE [LARGE SCALE GENOMIC DNA]</scope>
    <source>
        <strain evidence="2 3">VKM Ac-2538</strain>
    </source>
</reference>
<dbReference type="GO" id="GO:0003677">
    <property type="term" value="F:DNA binding"/>
    <property type="evidence" value="ECO:0007669"/>
    <property type="project" value="UniProtKB-KW"/>
</dbReference>
<dbReference type="CDD" id="cd00090">
    <property type="entry name" value="HTH_ARSR"/>
    <property type="match status" value="1"/>
</dbReference>